<reference evidence="2 3" key="1">
    <citation type="journal article" date="2003" name="Nucleic Acids Res.">
        <title>The complete genome sequence and analysis of Corynebacterium diphtheriae NCTC13129.</title>
        <authorList>
            <person name="Cerdeno-Tarraga A.M."/>
            <person name="Efstratiou A."/>
            <person name="Dover L.G."/>
            <person name="Holden M.T.G."/>
            <person name="Pallen M."/>
            <person name="Bentley S.D."/>
            <person name="Besra G.S."/>
            <person name="Churcher C."/>
            <person name="James K.D."/>
            <person name="De Zoysa A."/>
            <person name="Chillingworth T."/>
            <person name="Cronin A."/>
            <person name="Dowd L."/>
            <person name="Feltwell T."/>
            <person name="Hamlin N."/>
            <person name="Holroyd S."/>
            <person name="Jagels K."/>
            <person name="Moule S."/>
            <person name="Quail M.A."/>
            <person name="Rabbinowitsch E."/>
            <person name="Rutherford K."/>
            <person name="Thomson N.R."/>
            <person name="Unwin L."/>
            <person name="Whitehead S."/>
            <person name="Barrell B.G.Parkhill.J."/>
        </authorList>
    </citation>
    <scope>NUCLEOTIDE SEQUENCE [LARGE SCALE GENOMIC DNA]</scope>
    <source>
        <strain evidence="3">ATCC 700971 / NCTC 13129 / Biotype gravis</strain>
    </source>
</reference>
<organism evidence="2 3">
    <name type="scientific">Corynebacterium diphtheriae (strain ATCC 700971 / NCTC 13129 / Biotype gravis)</name>
    <dbReference type="NCBI Taxonomy" id="257309"/>
    <lineage>
        <taxon>Bacteria</taxon>
        <taxon>Bacillati</taxon>
        <taxon>Actinomycetota</taxon>
        <taxon>Actinomycetes</taxon>
        <taxon>Mycobacteriales</taxon>
        <taxon>Corynebacteriaceae</taxon>
        <taxon>Corynebacterium</taxon>
    </lineage>
</organism>
<dbReference type="Proteomes" id="UP000002198">
    <property type="component" value="Chromosome"/>
</dbReference>
<dbReference type="InterPro" id="IPR051453">
    <property type="entry name" value="MBL_Glyoxalase_II"/>
</dbReference>
<dbReference type="SUPFAM" id="SSF56281">
    <property type="entry name" value="Metallo-hydrolase/oxidoreductase"/>
    <property type="match status" value="1"/>
</dbReference>
<keyword evidence="2" id="KW-0378">Hydrolase</keyword>
<name>Q6NHH9_CORDI</name>
<dbReference type="HOGENOM" id="CLU_030571_5_4_11"/>
<dbReference type="KEGG" id="cdi:DIP1158"/>
<keyword evidence="3" id="KW-1185">Reference proteome</keyword>
<dbReference type="STRING" id="257309.DIP1158"/>
<accession>Q6NHH9</accession>
<evidence type="ECO:0000313" key="2">
    <source>
        <dbReference type="EMBL" id="CAE49678.1"/>
    </source>
</evidence>
<evidence type="ECO:0000313" key="3">
    <source>
        <dbReference type="Proteomes" id="UP000002198"/>
    </source>
</evidence>
<gene>
    <name evidence="2" type="ordered locus">DIP1158</name>
</gene>
<dbReference type="CDD" id="cd06262">
    <property type="entry name" value="metallo-hydrolase-like_MBL-fold"/>
    <property type="match status" value="1"/>
</dbReference>
<dbReference type="InterPro" id="IPR001279">
    <property type="entry name" value="Metallo-B-lactamas"/>
</dbReference>
<dbReference type="Pfam" id="PF00753">
    <property type="entry name" value="Lactamase_B"/>
    <property type="match status" value="1"/>
</dbReference>
<dbReference type="SMART" id="SM00849">
    <property type="entry name" value="Lactamase_B"/>
    <property type="match status" value="1"/>
</dbReference>
<protein>
    <submittedName>
        <fullName evidence="2">Hydrolase</fullName>
    </submittedName>
</protein>
<dbReference type="AlphaFoldDB" id="Q6NHH9"/>
<proteinExistence type="predicted"/>
<dbReference type="Gene3D" id="3.60.15.10">
    <property type="entry name" value="Ribonuclease Z/Hydroxyacylglutathione hydrolase-like"/>
    <property type="match status" value="1"/>
</dbReference>
<dbReference type="GO" id="GO:0016787">
    <property type="term" value="F:hydrolase activity"/>
    <property type="evidence" value="ECO:0007669"/>
    <property type="project" value="UniProtKB-KW"/>
</dbReference>
<feature type="domain" description="Metallo-beta-lactamase" evidence="1">
    <location>
        <begin position="27"/>
        <end position="194"/>
    </location>
</feature>
<dbReference type="EMBL" id="BX248357">
    <property type="protein sequence ID" value="CAE49678.1"/>
    <property type="molecule type" value="Genomic_DNA"/>
</dbReference>
<dbReference type="PANTHER" id="PTHR46233">
    <property type="entry name" value="HYDROXYACYLGLUTATHIONE HYDROLASE GLOC"/>
    <property type="match status" value="1"/>
</dbReference>
<sequence>MISVDTMTNASSTEGISLHHISVSDLDNNCYLLTTESDEGTQGLLIDAADNAPALLDLAESAGARITAVVTTHRHFDHVRALEDVLDTTKATHFASLGDSPRLPRSADTTLGEGDTLRWAGHNLRAHILRGHTQEGLALSIKIDGIYHLFVGDSLFPRGVGKTSTPEEFNQLLSDVKTRLFDVYPDTAVVHPGHGKPTTLGTERPHLEQWRQRGW</sequence>
<evidence type="ECO:0000259" key="1">
    <source>
        <dbReference type="SMART" id="SM00849"/>
    </source>
</evidence>
<dbReference type="PANTHER" id="PTHR46233:SF1">
    <property type="entry name" value="CONSERVED PROTEIN"/>
    <property type="match status" value="1"/>
</dbReference>
<dbReference type="InterPro" id="IPR036866">
    <property type="entry name" value="RibonucZ/Hydroxyglut_hydro"/>
</dbReference>